<dbReference type="EMBL" id="AP023396">
    <property type="protein sequence ID" value="BCK56650.1"/>
    <property type="molecule type" value="Genomic_DNA"/>
</dbReference>
<keyword evidence="2" id="KW-1185">Reference proteome</keyword>
<evidence type="ECO:0000313" key="2">
    <source>
        <dbReference type="Proteomes" id="UP000516173"/>
    </source>
</evidence>
<gene>
    <name evidence="1" type="ORF">NWFMUON74_44220</name>
</gene>
<dbReference type="KEGG" id="nwl:NWFMUON74_44220"/>
<name>A0A7G1KNH9_9NOCA</name>
<dbReference type="GeneID" id="80351759"/>
<reference evidence="1 2" key="1">
    <citation type="submission" date="2020-08" db="EMBL/GenBank/DDBJ databases">
        <title>Genome Sequencing of Nocardia wallacei strain FMUON74 and assembly.</title>
        <authorList>
            <person name="Toyokawa M."/>
            <person name="Uesaka K."/>
        </authorList>
    </citation>
    <scope>NUCLEOTIDE SEQUENCE [LARGE SCALE GENOMIC DNA]</scope>
    <source>
        <strain evidence="1 2">FMUON74</strain>
    </source>
</reference>
<dbReference type="RefSeq" id="WP_269475373.1">
    <property type="nucleotide sequence ID" value="NZ_AP023396.1"/>
</dbReference>
<sequence>MRPVGAIAHYWLISDTFGGQHPTEVDCGRYLRAAAEMVVARL</sequence>
<evidence type="ECO:0000313" key="1">
    <source>
        <dbReference type="EMBL" id="BCK56650.1"/>
    </source>
</evidence>
<dbReference type="AlphaFoldDB" id="A0A7G1KNH9"/>
<accession>A0A7G1KNH9</accession>
<dbReference type="Proteomes" id="UP000516173">
    <property type="component" value="Chromosome"/>
</dbReference>
<organism evidence="1 2">
    <name type="scientific">Nocardia wallacei</name>
    <dbReference type="NCBI Taxonomy" id="480035"/>
    <lineage>
        <taxon>Bacteria</taxon>
        <taxon>Bacillati</taxon>
        <taxon>Actinomycetota</taxon>
        <taxon>Actinomycetes</taxon>
        <taxon>Mycobacteriales</taxon>
        <taxon>Nocardiaceae</taxon>
        <taxon>Nocardia</taxon>
    </lineage>
</organism>
<protein>
    <submittedName>
        <fullName evidence="1">Uncharacterized protein</fullName>
    </submittedName>
</protein>
<proteinExistence type="predicted"/>